<dbReference type="Gene3D" id="1.50.10.10">
    <property type="match status" value="1"/>
</dbReference>
<dbReference type="GO" id="GO:0005975">
    <property type="term" value="P:carbohydrate metabolic process"/>
    <property type="evidence" value="ECO:0007669"/>
    <property type="project" value="InterPro"/>
</dbReference>
<evidence type="ECO:0000313" key="4">
    <source>
        <dbReference type="Proteomes" id="UP000230842"/>
    </source>
</evidence>
<dbReference type="SUPFAM" id="SSF48208">
    <property type="entry name" value="Six-hairpin glycosidases"/>
    <property type="match status" value="1"/>
</dbReference>
<feature type="domain" description="Trehalase-like N-terminal" evidence="2">
    <location>
        <begin position="2"/>
        <end position="150"/>
    </location>
</feature>
<dbReference type="AlphaFoldDB" id="A0A0B2B2M3"/>
<name>A0A0B2B2M3_9ACTN</name>
<evidence type="ECO:0000313" key="3">
    <source>
        <dbReference type="EMBL" id="PJJ56073.1"/>
    </source>
</evidence>
<evidence type="ECO:0000259" key="2">
    <source>
        <dbReference type="Pfam" id="PF19291"/>
    </source>
</evidence>
<dbReference type="InterPro" id="IPR008928">
    <property type="entry name" value="6-hairpin_glycosidase_sf"/>
</dbReference>
<protein>
    <submittedName>
        <fullName evidence="3">GH15 family glucan-1,4-alpha-glucosidase</fullName>
    </submittedName>
</protein>
<organism evidence="3 4">
    <name type="scientific">Mumia flava</name>
    <dbReference type="NCBI Taxonomy" id="1348852"/>
    <lineage>
        <taxon>Bacteria</taxon>
        <taxon>Bacillati</taxon>
        <taxon>Actinomycetota</taxon>
        <taxon>Actinomycetes</taxon>
        <taxon>Propionibacteriales</taxon>
        <taxon>Nocardioidaceae</taxon>
        <taxon>Mumia</taxon>
    </lineage>
</organism>
<dbReference type="PANTHER" id="PTHR31616">
    <property type="entry name" value="TREHALASE"/>
    <property type="match status" value="1"/>
</dbReference>
<comment type="caution">
    <text evidence="3">The sequence shown here is derived from an EMBL/GenBank/DDBJ whole genome shotgun (WGS) entry which is preliminary data.</text>
</comment>
<dbReference type="Pfam" id="PF00723">
    <property type="entry name" value="Glyco_hydro_15"/>
    <property type="match status" value="1"/>
</dbReference>
<dbReference type="PANTHER" id="PTHR31616:SF0">
    <property type="entry name" value="GLUCAN 1,4-ALPHA-GLUCOSIDASE"/>
    <property type="match status" value="1"/>
</dbReference>
<feature type="domain" description="GH15-like" evidence="1">
    <location>
        <begin position="221"/>
        <end position="596"/>
    </location>
</feature>
<gene>
    <name evidence="3" type="ORF">CLV56_0277</name>
</gene>
<reference evidence="3 4" key="1">
    <citation type="submission" date="2017-11" db="EMBL/GenBank/DDBJ databases">
        <title>Genomic Encyclopedia of Archaeal and Bacterial Type Strains, Phase II (KMG-II): From Individual Species to Whole Genera.</title>
        <authorList>
            <person name="Goeker M."/>
        </authorList>
    </citation>
    <scope>NUCLEOTIDE SEQUENCE [LARGE SCALE GENOMIC DNA]</scope>
    <source>
        <strain evidence="3 4">DSM 27763</strain>
    </source>
</reference>
<keyword evidence="4" id="KW-1185">Reference proteome</keyword>
<accession>A0A0B2B2M3</accession>
<dbReference type="RefSeq" id="WP_039368686.1">
    <property type="nucleotide sequence ID" value="NZ_PGEZ01000001.1"/>
</dbReference>
<dbReference type="OrthoDB" id="3902805at2"/>
<dbReference type="InterPro" id="IPR045582">
    <property type="entry name" value="Trehalase-like_N"/>
</dbReference>
<dbReference type="GO" id="GO:0004553">
    <property type="term" value="F:hydrolase activity, hydrolyzing O-glycosyl compounds"/>
    <property type="evidence" value="ECO:0007669"/>
    <property type="project" value="UniProtKB-ARBA"/>
</dbReference>
<dbReference type="InterPro" id="IPR011613">
    <property type="entry name" value="GH15-like"/>
</dbReference>
<dbReference type="EMBL" id="PGEZ01000001">
    <property type="protein sequence ID" value="PJJ56073.1"/>
    <property type="molecule type" value="Genomic_DNA"/>
</dbReference>
<evidence type="ECO:0000259" key="1">
    <source>
        <dbReference type="Pfam" id="PF00723"/>
    </source>
</evidence>
<proteinExistence type="predicted"/>
<sequence length="617" mass="68412">MASMIEDYAIIGDTRSVALVGRDSSIDWWCVPRIDSGACFASLLGDEGHGRWLLRPAGDVTAVSRRYRPDTLVLETDFETADGAVRVVDFMSPADHDHSRIFRLVEGLRGTVEMTMELVVRFDYGSVTPWVNATATGQTFVAGPDGLRLHASVPVEGHDMRTVARFRCEEGQDESFSLAWYAAGHHPPLPLDAAAACARTDAWWTRWSSRCTYDGAWAEDVRRSLITIKALSYSPTGAVVAAATTSLPEHIGGVRNWDYRFSWLRDASLSLQALVECGYGAEAAAWYAWLRRAVAGNPGDFQIMYGVGGERRLPELELDWLPGYEGSAPVRIGNAASDQFQLDVFGEVLEATWTALSSGLVKPEDEDLPVQRNEEDALLPAIMEHLERVWDEPDEGIWEIRGPRRHFVHSKVMAWTAFDRALRIAEHLRLGTSVPQDRWAELRDRIHAEVCERGWNEERGTFVQYYGADVVDAALLTMVRVGFLPPDDPRIIATVEAIERDLKVGDFVLRYPMESDDDHPVDGLPPGEGAFLLTTFWLVDALALIGRRDDAVALFEKLRALRNDVGLLSEEYDPHAQRMLGNVPQAFSHLGLIVAAATLSPDRIGPAEDDGPVAGFS</sequence>
<dbReference type="Pfam" id="PF19291">
    <property type="entry name" value="TREH_N"/>
    <property type="match status" value="1"/>
</dbReference>
<dbReference type="InterPro" id="IPR012341">
    <property type="entry name" value="6hp_glycosidase-like_sf"/>
</dbReference>
<dbReference type="Proteomes" id="UP000230842">
    <property type="component" value="Unassembled WGS sequence"/>
</dbReference>